<feature type="region of interest" description="Disordered" evidence="1">
    <location>
        <begin position="486"/>
        <end position="510"/>
    </location>
</feature>
<dbReference type="InterPro" id="IPR045865">
    <property type="entry name" value="ACT-like_dom_sf"/>
</dbReference>
<comment type="caution">
    <text evidence="3">The sequence shown here is derived from an EMBL/GenBank/DDBJ whole genome shotgun (WGS) entry which is preliminary data.</text>
</comment>
<dbReference type="Gene3D" id="3.30.2130.10">
    <property type="entry name" value="VC0802-like"/>
    <property type="match status" value="2"/>
</dbReference>
<evidence type="ECO:0000256" key="1">
    <source>
        <dbReference type="SAM" id="MobiDB-lite"/>
    </source>
</evidence>
<feature type="compositionally biased region" description="Low complexity" evidence="1">
    <location>
        <begin position="409"/>
        <end position="418"/>
    </location>
</feature>
<organism evidence="3 4">
    <name type="scientific">Phellinidium pouzarii</name>
    <dbReference type="NCBI Taxonomy" id="167371"/>
    <lineage>
        <taxon>Eukaryota</taxon>
        <taxon>Fungi</taxon>
        <taxon>Dikarya</taxon>
        <taxon>Basidiomycota</taxon>
        <taxon>Agaricomycotina</taxon>
        <taxon>Agaricomycetes</taxon>
        <taxon>Hymenochaetales</taxon>
        <taxon>Hymenochaetaceae</taxon>
        <taxon>Phellinidium</taxon>
    </lineage>
</organism>
<keyword evidence="4" id="KW-1185">Reference proteome</keyword>
<dbReference type="Proteomes" id="UP000308199">
    <property type="component" value="Unassembled WGS sequence"/>
</dbReference>
<reference evidence="3 4" key="1">
    <citation type="submission" date="2019-02" db="EMBL/GenBank/DDBJ databases">
        <title>Genome sequencing of the rare red list fungi Phellinidium pouzarii.</title>
        <authorList>
            <person name="Buettner E."/>
            <person name="Kellner H."/>
        </authorList>
    </citation>
    <scope>NUCLEOTIDE SEQUENCE [LARGE SCALE GENOMIC DNA]</scope>
    <source>
        <strain evidence="3 4">DSM 108285</strain>
    </source>
</reference>
<name>A0A4S4LKG6_9AGAM</name>
<evidence type="ECO:0000259" key="2">
    <source>
        <dbReference type="Pfam" id="PF13840"/>
    </source>
</evidence>
<sequence>MDDASSPSNVTLTILDVSLSLVHIPRSRLAELSRPILKQLLRKSPKFLNLTANEIELSIFAEDDELEDFEPIAREDRRRQKRMQKVASKALAVCRRSRNRTSESYETFQSVEISFEKWRVLQIDSHEDSLNQFLFLRFSTGNSGSRVRELSAPLAAAGISILYQSSYLSDFIFVKASRLAEVMKLLDAAGFSLYNADPFDNFSSMSTGVFDSFNDQSLAQLRGVANAYASRSGSPGTMSPAVLSRTRSPSMASLTALSYAMSGTAGYEPMSSSVVMMMHKSKLSNLATPSTTLSSTRTPKKSLSPTAATVEVLAPDIACVGLSENAVDLWSLKIITLVGYPELIPTPASASSSSLSFPQPPQSRADTPPDAVLDSALDPEESVALKNSSFHDFRPNRYLDDPSSQNYTSPESSSSCSSSEDDEEYFSSPSPYNRKHDGSTPSLVSATSRSSARSLPDQLSLRRKSNRPMLAHLSKLATLADIPRQISASPSPTEHVLTERTREGSTNKIAGAAPPRVSFFSFTRTAEGSSLTTDLGVLAALFAHDERHMVICSGSLLDEGDALNKRAADDERFSSPGMQNVFSFEDAEDLFVMDETDDSAPGTLKCLQTDLQKFGLNKHGLVNRFSRVLEDNGINHMYSSTYKTANLLVDKANAIRAQSLLRSC</sequence>
<dbReference type="PANTHER" id="PTHR31131:SF6">
    <property type="entry name" value="CASTOR ACT DOMAIN-CONTAINING PROTEIN"/>
    <property type="match status" value="1"/>
</dbReference>
<evidence type="ECO:0000313" key="3">
    <source>
        <dbReference type="EMBL" id="THH12357.1"/>
    </source>
</evidence>
<dbReference type="GO" id="GO:0006520">
    <property type="term" value="P:amino acid metabolic process"/>
    <property type="evidence" value="ECO:0007669"/>
    <property type="project" value="UniProtKB-ARBA"/>
</dbReference>
<dbReference type="SUPFAM" id="SSF55021">
    <property type="entry name" value="ACT-like"/>
    <property type="match status" value="1"/>
</dbReference>
<dbReference type="InterPro" id="IPR027795">
    <property type="entry name" value="CASTOR_ACT_dom"/>
</dbReference>
<protein>
    <recommendedName>
        <fullName evidence="2">CASTOR ACT domain-containing protein</fullName>
    </recommendedName>
</protein>
<dbReference type="InterPro" id="IPR051719">
    <property type="entry name" value="CASTOR_mTORC1"/>
</dbReference>
<dbReference type="GO" id="GO:0046394">
    <property type="term" value="P:carboxylic acid biosynthetic process"/>
    <property type="evidence" value="ECO:0007669"/>
    <property type="project" value="UniProtKB-ARBA"/>
</dbReference>
<dbReference type="Pfam" id="PF13840">
    <property type="entry name" value="ACT_7"/>
    <property type="match status" value="1"/>
</dbReference>
<feature type="domain" description="CASTOR ACT" evidence="2">
    <location>
        <begin position="140"/>
        <end position="186"/>
    </location>
</feature>
<dbReference type="EMBL" id="SGPK01000001">
    <property type="protein sequence ID" value="THH12357.1"/>
    <property type="molecule type" value="Genomic_DNA"/>
</dbReference>
<proteinExistence type="predicted"/>
<feature type="compositionally biased region" description="Basic and acidic residues" evidence="1">
    <location>
        <begin position="389"/>
        <end position="400"/>
    </location>
</feature>
<dbReference type="OrthoDB" id="58529at2759"/>
<dbReference type="AlphaFoldDB" id="A0A4S4LKG6"/>
<feature type="compositionally biased region" description="Polar residues" evidence="1">
    <location>
        <begin position="439"/>
        <end position="453"/>
    </location>
</feature>
<feature type="compositionally biased region" description="Basic and acidic residues" evidence="1">
    <location>
        <begin position="496"/>
        <end position="505"/>
    </location>
</feature>
<accession>A0A4S4LKG6</accession>
<evidence type="ECO:0000313" key="4">
    <source>
        <dbReference type="Proteomes" id="UP000308199"/>
    </source>
</evidence>
<feature type="region of interest" description="Disordered" evidence="1">
    <location>
        <begin position="286"/>
        <end position="305"/>
    </location>
</feature>
<dbReference type="PANTHER" id="PTHR31131">
    <property type="entry name" value="CHROMOSOME 1, WHOLE GENOME SHOTGUN SEQUENCE"/>
    <property type="match status" value="1"/>
</dbReference>
<gene>
    <name evidence="3" type="ORF">EW145_g70</name>
</gene>
<feature type="region of interest" description="Disordered" evidence="1">
    <location>
        <begin position="349"/>
        <end position="467"/>
    </location>
</feature>